<reference evidence="2" key="1">
    <citation type="submission" date="2021-02" db="EMBL/GenBank/DDBJ databases">
        <authorList>
            <person name="Nowell W R."/>
        </authorList>
    </citation>
    <scope>NUCLEOTIDE SEQUENCE</scope>
</reference>
<organism evidence="2 4">
    <name type="scientific">Didymodactylos carnosus</name>
    <dbReference type="NCBI Taxonomy" id="1234261"/>
    <lineage>
        <taxon>Eukaryota</taxon>
        <taxon>Metazoa</taxon>
        <taxon>Spiralia</taxon>
        <taxon>Gnathifera</taxon>
        <taxon>Rotifera</taxon>
        <taxon>Eurotatoria</taxon>
        <taxon>Bdelloidea</taxon>
        <taxon>Philodinida</taxon>
        <taxon>Philodinidae</taxon>
        <taxon>Didymodactylos</taxon>
    </lineage>
</organism>
<accession>A0A8S2G279</accession>
<sequence length="340" mass="40162">ITDLSELSMKITKYVLLFLTLITRLLNVYGWGIWAHKHISKAAILTLPQQIGIFFDNHADFIVEESFVPDIRKHLSNESFEYVRHHIYLEEYDYHLTVHDMPQTMFNAQSKYGQNKLLKHGVLPWNIDTLMNELTDAFKKKTKTEILYIASELSHFIADAHVPFHVSIVLREHHYRSESLWEAELPELFGKHYNLSNGNAVVYVNDSRSKIWNIIRNSYQFVNKLLMTEQKLNDLFKTNRYKKKLNGELLLNVYNRPIHTKEYAIAYNSLLDGMIEKQIRKSIYAIATFWYTAWIDAGQPDMHNLDPECLTRKNAKLYTEDRQLYTQTGKIFDFINDNEY</sequence>
<evidence type="ECO:0000313" key="3">
    <source>
        <dbReference type="EMBL" id="CAF4387831.1"/>
    </source>
</evidence>
<evidence type="ECO:0008006" key="5">
    <source>
        <dbReference type="Google" id="ProtNLM"/>
    </source>
</evidence>
<keyword evidence="1" id="KW-0472">Membrane</keyword>
<comment type="caution">
    <text evidence="2">The sequence shown here is derived from an EMBL/GenBank/DDBJ whole genome shotgun (WGS) entry which is preliminary data.</text>
</comment>
<dbReference type="SUPFAM" id="SSF48537">
    <property type="entry name" value="Phospholipase C/P1 nuclease"/>
    <property type="match status" value="1"/>
</dbReference>
<dbReference type="Proteomes" id="UP000682733">
    <property type="component" value="Unassembled WGS sequence"/>
</dbReference>
<name>A0A8S2G279_9BILA</name>
<dbReference type="InterPro" id="IPR008947">
    <property type="entry name" value="PLipase_C/P1_nuclease_dom_sf"/>
</dbReference>
<dbReference type="EMBL" id="CAJNOK010047102">
    <property type="protein sequence ID" value="CAF1586265.1"/>
    <property type="molecule type" value="Genomic_DNA"/>
</dbReference>
<protein>
    <recommendedName>
        <fullName evidence="5">S1/P1 Nuclease</fullName>
    </recommendedName>
</protein>
<dbReference type="EMBL" id="CAJOBA010070343">
    <property type="protein sequence ID" value="CAF4387831.1"/>
    <property type="molecule type" value="Genomic_DNA"/>
</dbReference>
<evidence type="ECO:0000313" key="4">
    <source>
        <dbReference type="Proteomes" id="UP000677228"/>
    </source>
</evidence>
<evidence type="ECO:0000313" key="2">
    <source>
        <dbReference type="EMBL" id="CAF1586265.1"/>
    </source>
</evidence>
<feature type="transmembrane region" description="Helical" evidence="1">
    <location>
        <begin position="14"/>
        <end position="34"/>
    </location>
</feature>
<dbReference type="Gene3D" id="1.10.575.10">
    <property type="entry name" value="P1 Nuclease"/>
    <property type="match status" value="1"/>
</dbReference>
<dbReference type="GO" id="GO:0016788">
    <property type="term" value="F:hydrolase activity, acting on ester bonds"/>
    <property type="evidence" value="ECO:0007669"/>
    <property type="project" value="InterPro"/>
</dbReference>
<dbReference type="Proteomes" id="UP000677228">
    <property type="component" value="Unassembled WGS sequence"/>
</dbReference>
<feature type="non-terminal residue" evidence="2">
    <location>
        <position position="1"/>
    </location>
</feature>
<proteinExistence type="predicted"/>
<gene>
    <name evidence="2" type="ORF">OVA965_LOCUS41273</name>
    <name evidence="3" type="ORF">TMI583_LOCUS42878</name>
</gene>
<keyword evidence="1" id="KW-1133">Transmembrane helix</keyword>
<dbReference type="AlphaFoldDB" id="A0A8S2G279"/>
<evidence type="ECO:0000256" key="1">
    <source>
        <dbReference type="SAM" id="Phobius"/>
    </source>
</evidence>
<keyword evidence="1" id="KW-0812">Transmembrane</keyword>